<dbReference type="EMBL" id="JABXBU010000002">
    <property type="protein sequence ID" value="KAF8793732.1"/>
    <property type="molecule type" value="Genomic_DNA"/>
</dbReference>
<dbReference type="Proteomes" id="UP000807504">
    <property type="component" value="Unassembled WGS sequence"/>
</dbReference>
<sequence length="103" mass="11915">MSNYFHLEPYLSHSQRTRKPKLPSARRGNGRNKCGLQAPFIRKAFLTTPPPDALAPKLLIPGRRSSWYIEKRNEEKSQSQDNADVRRKEKGGFVERSIYSPCR</sequence>
<reference evidence="2" key="1">
    <citation type="journal article" date="2020" name="bioRxiv">
        <title>Chromosome-level reference genome of the European wasp spider Argiope bruennichi: a resource for studies on range expansion and evolutionary adaptation.</title>
        <authorList>
            <person name="Sheffer M.M."/>
            <person name="Hoppe A."/>
            <person name="Krehenwinkel H."/>
            <person name="Uhl G."/>
            <person name="Kuss A.W."/>
            <person name="Jensen L."/>
            <person name="Jensen C."/>
            <person name="Gillespie R.G."/>
            <person name="Hoff K.J."/>
            <person name="Prost S."/>
        </authorList>
    </citation>
    <scope>NUCLEOTIDE SEQUENCE</scope>
</reference>
<organism evidence="2 3">
    <name type="scientific">Argiope bruennichi</name>
    <name type="common">Wasp spider</name>
    <name type="synonym">Aranea bruennichi</name>
    <dbReference type="NCBI Taxonomy" id="94029"/>
    <lineage>
        <taxon>Eukaryota</taxon>
        <taxon>Metazoa</taxon>
        <taxon>Ecdysozoa</taxon>
        <taxon>Arthropoda</taxon>
        <taxon>Chelicerata</taxon>
        <taxon>Arachnida</taxon>
        <taxon>Araneae</taxon>
        <taxon>Araneomorphae</taxon>
        <taxon>Entelegynae</taxon>
        <taxon>Araneoidea</taxon>
        <taxon>Araneidae</taxon>
        <taxon>Argiope</taxon>
    </lineage>
</organism>
<feature type="region of interest" description="Disordered" evidence="1">
    <location>
        <begin position="1"/>
        <end position="33"/>
    </location>
</feature>
<gene>
    <name evidence="2" type="ORF">HNY73_001777</name>
</gene>
<evidence type="ECO:0000313" key="2">
    <source>
        <dbReference type="EMBL" id="KAF8793732.1"/>
    </source>
</evidence>
<evidence type="ECO:0000313" key="3">
    <source>
        <dbReference type="Proteomes" id="UP000807504"/>
    </source>
</evidence>
<feature type="compositionally biased region" description="Basic and acidic residues" evidence="1">
    <location>
        <begin position="70"/>
        <end position="93"/>
    </location>
</feature>
<comment type="caution">
    <text evidence="2">The sequence shown here is derived from an EMBL/GenBank/DDBJ whole genome shotgun (WGS) entry which is preliminary data.</text>
</comment>
<evidence type="ECO:0000256" key="1">
    <source>
        <dbReference type="SAM" id="MobiDB-lite"/>
    </source>
</evidence>
<proteinExistence type="predicted"/>
<accession>A0A8T0FSX5</accession>
<protein>
    <submittedName>
        <fullName evidence="2">Uncharacterized protein</fullName>
    </submittedName>
</protein>
<name>A0A8T0FSX5_ARGBR</name>
<dbReference type="AlphaFoldDB" id="A0A8T0FSX5"/>
<feature type="region of interest" description="Disordered" evidence="1">
    <location>
        <begin position="70"/>
        <end position="103"/>
    </location>
</feature>
<keyword evidence="3" id="KW-1185">Reference proteome</keyword>
<reference evidence="2" key="2">
    <citation type="submission" date="2020-06" db="EMBL/GenBank/DDBJ databases">
        <authorList>
            <person name="Sheffer M."/>
        </authorList>
    </citation>
    <scope>NUCLEOTIDE SEQUENCE</scope>
</reference>